<proteinExistence type="predicted"/>
<reference evidence="1 2" key="2">
    <citation type="submission" date="2007-04" db="EMBL/GenBank/DDBJ databases">
        <title>Draft genome sequence of Ruminococcus obeum (ATCC 29174).</title>
        <authorList>
            <person name="Sudarsanam P."/>
            <person name="Ley R."/>
            <person name="Guruge J."/>
            <person name="Turnbaugh P.J."/>
            <person name="Mahowald M."/>
            <person name="Liep D."/>
            <person name="Gordon J."/>
        </authorList>
    </citation>
    <scope>NUCLEOTIDE SEQUENCE [LARGE SCALE GENOMIC DNA]</scope>
    <source>
        <strain evidence="1 2">ATCC 29174</strain>
    </source>
</reference>
<name>A5ZSS1_9FIRM</name>
<reference evidence="1 2" key="1">
    <citation type="submission" date="2007-03" db="EMBL/GenBank/DDBJ databases">
        <authorList>
            <person name="Fulton L."/>
            <person name="Clifton S."/>
            <person name="Fulton B."/>
            <person name="Xu J."/>
            <person name="Minx P."/>
            <person name="Pepin K.H."/>
            <person name="Johnson M."/>
            <person name="Thiruvilangam P."/>
            <person name="Bhonagiri V."/>
            <person name="Nash W.E."/>
            <person name="Mardis E.R."/>
            <person name="Wilson R.K."/>
        </authorList>
    </citation>
    <scope>NUCLEOTIDE SEQUENCE [LARGE SCALE GENOMIC DNA]</scope>
    <source>
        <strain evidence="1 2">ATCC 29174</strain>
    </source>
</reference>
<evidence type="ECO:0000313" key="1">
    <source>
        <dbReference type="EMBL" id="EDM87483.1"/>
    </source>
</evidence>
<gene>
    <name evidence="1" type="ORF">RUMOBE_02049</name>
</gene>
<dbReference type="EMBL" id="AAVO02000007">
    <property type="protein sequence ID" value="EDM87483.1"/>
    <property type="molecule type" value="Genomic_DNA"/>
</dbReference>
<sequence length="33" mass="3589">METLIVEKTGNVCKIVNSMKENIVPEGNIKGVT</sequence>
<dbReference type="Proteomes" id="UP000006002">
    <property type="component" value="Unassembled WGS sequence"/>
</dbReference>
<protein>
    <submittedName>
        <fullName evidence="1">Uncharacterized protein</fullName>
    </submittedName>
</protein>
<accession>A5ZSS1</accession>
<dbReference type="HOGENOM" id="CLU_3380792_0_0_9"/>
<comment type="caution">
    <text evidence="1">The sequence shown here is derived from an EMBL/GenBank/DDBJ whole genome shotgun (WGS) entry which is preliminary data.</text>
</comment>
<dbReference type="AlphaFoldDB" id="A5ZSS1"/>
<organism evidence="1 2">
    <name type="scientific">Blautia obeum ATCC 29174</name>
    <dbReference type="NCBI Taxonomy" id="411459"/>
    <lineage>
        <taxon>Bacteria</taxon>
        <taxon>Bacillati</taxon>
        <taxon>Bacillota</taxon>
        <taxon>Clostridia</taxon>
        <taxon>Lachnospirales</taxon>
        <taxon>Lachnospiraceae</taxon>
        <taxon>Blautia</taxon>
    </lineage>
</organism>
<evidence type="ECO:0000313" key="2">
    <source>
        <dbReference type="Proteomes" id="UP000006002"/>
    </source>
</evidence>